<keyword evidence="1" id="KW-0732">Signal</keyword>
<gene>
    <name evidence="2" type="ORF">GCM10011379_09980</name>
</gene>
<dbReference type="EMBL" id="BMIB01000001">
    <property type="protein sequence ID" value="GGH61224.1"/>
    <property type="molecule type" value="Genomic_DNA"/>
</dbReference>
<comment type="caution">
    <text evidence="2">The sequence shown here is derived from an EMBL/GenBank/DDBJ whole genome shotgun (WGS) entry which is preliminary data.</text>
</comment>
<evidence type="ECO:0000256" key="1">
    <source>
        <dbReference type="SAM" id="SignalP"/>
    </source>
</evidence>
<accession>A0A917MSB9</accession>
<keyword evidence="3" id="KW-1185">Reference proteome</keyword>
<organism evidence="2 3">
    <name type="scientific">Filimonas zeae</name>
    <dbReference type="NCBI Taxonomy" id="1737353"/>
    <lineage>
        <taxon>Bacteria</taxon>
        <taxon>Pseudomonadati</taxon>
        <taxon>Bacteroidota</taxon>
        <taxon>Chitinophagia</taxon>
        <taxon>Chitinophagales</taxon>
        <taxon>Chitinophagaceae</taxon>
        <taxon>Filimonas</taxon>
    </lineage>
</organism>
<dbReference type="AlphaFoldDB" id="A0A917MSB9"/>
<evidence type="ECO:0000313" key="3">
    <source>
        <dbReference type="Proteomes" id="UP000627292"/>
    </source>
</evidence>
<feature type="signal peptide" evidence="1">
    <location>
        <begin position="1"/>
        <end position="24"/>
    </location>
</feature>
<reference evidence="2" key="1">
    <citation type="journal article" date="2014" name="Int. J. Syst. Evol. Microbiol.">
        <title>Complete genome sequence of Corynebacterium casei LMG S-19264T (=DSM 44701T), isolated from a smear-ripened cheese.</title>
        <authorList>
            <consortium name="US DOE Joint Genome Institute (JGI-PGF)"/>
            <person name="Walter F."/>
            <person name="Albersmeier A."/>
            <person name="Kalinowski J."/>
            <person name="Ruckert C."/>
        </authorList>
    </citation>
    <scope>NUCLEOTIDE SEQUENCE</scope>
    <source>
        <strain evidence="2">CGMCC 1.15290</strain>
    </source>
</reference>
<protein>
    <recommendedName>
        <fullName evidence="4">DUF4595 domain-containing protein</fullName>
    </recommendedName>
</protein>
<evidence type="ECO:0000313" key="2">
    <source>
        <dbReference type="EMBL" id="GGH61224.1"/>
    </source>
</evidence>
<dbReference type="Proteomes" id="UP000627292">
    <property type="component" value="Unassembled WGS sequence"/>
</dbReference>
<name>A0A917MSB9_9BACT</name>
<dbReference type="PROSITE" id="PS51257">
    <property type="entry name" value="PROKAR_LIPOPROTEIN"/>
    <property type="match status" value="1"/>
</dbReference>
<proteinExistence type="predicted"/>
<sequence>MKLKTLTLLRIAICAGIVSFMAVATSCTKNDEESGPAKADSIYLPVVMYDNRSTADSFVYNSNNTVSKMYYGYKRNEYHERMDFSYNSAGQCNRIGYFRVTGTTTGRYDSLVYGANGSVTVFRQFPVPSSFDNILRLKLDSEGSLIALSRDTTMNASNSLKAAKWTMTINGGNLTQCDIRRLTDGLNGQLSDRLEIFKYSYDQRPNSLRDFFRKNPVMQVLLGYDSDPLLYTASANNINGFAISDGNTVVQTSPGVNTYDAATGLLIKQTFTNNGNDWHTGNFTYKKVAAQ</sequence>
<feature type="chain" id="PRO_5037426583" description="DUF4595 domain-containing protein" evidence="1">
    <location>
        <begin position="25"/>
        <end position="291"/>
    </location>
</feature>
<reference evidence="2" key="2">
    <citation type="submission" date="2020-09" db="EMBL/GenBank/DDBJ databases">
        <authorList>
            <person name="Sun Q."/>
            <person name="Zhou Y."/>
        </authorList>
    </citation>
    <scope>NUCLEOTIDE SEQUENCE</scope>
    <source>
        <strain evidence="2">CGMCC 1.15290</strain>
    </source>
</reference>
<evidence type="ECO:0008006" key="4">
    <source>
        <dbReference type="Google" id="ProtNLM"/>
    </source>
</evidence>
<dbReference type="RefSeq" id="WP_188950869.1">
    <property type="nucleotide sequence ID" value="NZ_BMIB01000001.1"/>
</dbReference>